<dbReference type="Proteomes" id="UP000885680">
    <property type="component" value="Unassembled WGS sequence"/>
</dbReference>
<gene>
    <name evidence="2" type="ORF">ENH89_18695</name>
</gene>
<accession>A0A9C9NIT1</accession>
<proteinExistence type="predicted"/>
<feature type="region of interest" description="Disordered" evidence="1">
    <location>
        <begin position="161"/>
        <end position="185"/>
    </location>
</feature>
<sequence>MSLPQLIIQVAGETLQVGFFSPLATGEANDGTNVGGGAEVFRDKTGALLNFRTLVGAGGVGAVVNGNTVEIDDNTTVAALDAHIADAANPHATDLGNLGAGVLSELNAAVTDATLDDSAAPRTPLAHGASHADGASDEIDVANLGSLSAAGADLAPLSDGAGGVSWGDPPTAAHASAHQNGGSDEVATVTPGANAIPKATGAAALAAGWTSEAAVTQHEGAIDHNALTNHDITQHRIINDAGTSTIETWSASRVDAEISAVIAGVDVKAGVDTSTCDLGNITLSGEQTLNGLLTSASRVLVVEQGAPAQNGIYVSAAGAWSRATDADDDAEVTNGNITHVLNAGSTKFKYKYILVTPDPIIVGTTSQAWEEHRDIIFGTIPGTAAEGSDARIPTQDENDALQ</sequence>
<reference evidence="2" key="1">
    <citation type="journal article" date="2020" name="mSystems">
        <title>Genome- and Community-Level Interaction Insights into Carbon Utilization and Element Cycling Functions of Hydrothermarchaeota in Hydrothermal Sediment.</title>
        <authorList>
            <person name="Zhou Z."/>
            <person name="Liu Y."/>
            <person name="Xu W."/>
            <person name="Pan J."/>
            <person name="Luo Z.H."/>
            <person name="Li M."/>
        </authorList>
    </citation>
    <scope>NUCLEOTIDE SEQUENCE</scope>
    <source>
        <strain evidence="2">HyVt-347</strain>
    </source>
</reference>
<name>A0A9C9NIT1_9HYPH</name>
<organism evidence="2 3">
    <name type="scientific">Aurantimonas coralicida</name>
    <dbReference type="NCBI Taxonomy" id="182270"/>
    <lineage>
        <taxon>Bacteria</taxon>
        <taxon>Pseudomonadati</taxon>
        <taxon>Pseudomonadota</taxon>
        <taxon>Alphaproteobacteria</taxon>
        <taxon>Hyphomicrobiales</taxon>
        <taxon>Aurantimonadaceae</taxon>
        <taxon>Aurantimonas</taxon>
    </lineage>
</organism>
<evidence type="ECO:0000256" key="1">
    <source>
        <dbReference type="SAM" id="MobiDB-lite"/>
    </source>
</evidence>
<comment type="caution">
    <text evidence="2">The sequence shown here is derived from an EMBL/GenBank/DDBJ whole genome shotgun (WGS) entry which is preliminary data.</text>
</comment>
<feature type="non-terminal residue" evidence="2">
    <location>
        <position position="402"/>
    </location>
</feature>
<evidence type="ECO:0000313" key="3">
    <source>
        <dbReference type="Proteomes" id="UP000885680"/>
    </source>
</evidence>
<evidence type="ECO:0000313" key="2">
    <source>
        <dbReference type="EMBL" id="HEU02306.1"/>
    </source>
</evidence>
<protein>
    <submittedName>
        <fullName evidence="2">Uncharacterized protein</fullName>
    </submittedName>
</protein>
<dbReference type="EMBL" id="DRGN01000274">
    <property type="protein sequence ID" value="HEU02306.1"/>
    <property type="molecule type" value="Genomic_DNA"/>
</dbReference>
<dbReference type="AlphaFoldDB" id="A0A9C9NIT1"/>